<dbReference type="RefSeq" id="WP_088619435.1">
    <property type="nucleotide sequence ID" value="NZ_CP022129.1"/>
</dbReference>
<dbReference type="Gene3D" id="3.40.50.1000">
    <property type="entry name" value="HAD superfamily/HAD-like"/>
    <property type="match status" value="1"/>
</dbReference>
<dbReference type="SFLD" id="SFLDS00003">
    <property type="entry name" value="Haloacid_Dehalogenase"/>
    <property type="match status" value="1"/>
</dbReference>
<dbReference type="GO" id="GO:0006281">
    <property type="term" value="P:DNA repair"/>
    <property type="evidence" value="ECO:0007669"/>
    <property type="project" value="TreeGrafter"/>
</dbReference>
<dbReference type="KEGG" id="mpsy:CEK71_11040"/>
<keyword evidence="2" id="KW-1185">Reference proteome</keyword>
<evidence type="ECO:0000313" key="1">
    <source>
        <dbReference type="EMBL" id="ASF46563.1"/>
    </source>
</evidence>
<reference evidence="1 2" key="1">
    <citation type="submission" date="2017-06" db="EMBL/GenBank/DDBJ databases">
        <title>Genome Sequencing of the methanotroph Methylovulum psychrotolerants str. HV10-M2 isolated from a high-altitude environment.</title>
        <authorList>
            <person name="Mateos-Rivera A."/>
        </authorList>
    </citation>
    <scope>NUCLEOTIDE SEQUENCE [LARGE SCALE GENOMIC DNA]</scope>
    <source>
        <strain evidence="1 2">HV10_M2</strain>
    </source>
</reference>
<protein>
    <submittedName>
        <fullName evidence="1">Hydrolase</fullName>
    </submittedName>
</protein>
<dbReference type="Pfam" id="PF13419">
    <property type="entry name" value="HAD_2"/>
    <property type="match status" value="1"/>
</dbReference>
<dbReference type="InterPro" id="IPR050155">
    <property type="entry name" value="HAD-like_hydrolase_sf"/>
</dbReference>
<dbReference type="NCBIfam" id="TIGR01549">
    <property type="entry name" value="HAD-SF-IA-v1"/>
    <property type="match status" value="1"/>
</dbReference>
<name>A0A1Z4BZ90_9GAMM</name>
<dbReference type="Proteomes" id="UP000197019">
    <property type="component" value="Chromosome"/>
</dbReference>
<dbReference type="PANTHER" id="PTHR43434">
    <property type="entry name" value="PHOSPHOGLYCOLATE PHOSPHATASE"/>
    <property type="match status" value="1"/>
</dbReference>
<dbReference type="GO" id="GO:0008967">
    <property type="term" value="F:phosphoglycolate phosphatase activity"/>
    <property type="evidence" value="ECO:0007669"/>
    <property type="project" value="TreeGrafter"/>
</dbReference>
<dbReference type="SFLD" id="SFLDG01129">
    <property type="entry name" value="C1.5:_HAD__Beta-PGM__Phosphata"/>
    <property type="match status" value="1"/>
</dbReference>
<dbReference type="AlphaFoldDB" id="A0A1Z4BZ90"/>
<organism evidence="1 2">
    <name type="scientific">Methylovulum psychrotolerans</name>
    <dbReference type="NCBI Taxonomy" id="1704499"/>
    <lineage>
        <taxon>Bacteria</taxon>
        <taxon>Pseudomonadati</taxon>
        <taxon>Pseudomonadota</taxon>
        <taxon>Gammaproteobacteria</taxon>
        <taxon>Methylococcales</taxon>
        <taxon>Methylococcaceae</taxon>
        <taxon>Methylovulum</taxon>
    </lineage>
</organism>
<dbReference type="SUPFAM" id="SSF56784">
    <property type="entry name" value="HAD-like"/>
    <property type="match status" value="1"/>
</dbReference>
<dbReference type="InterPro" id="IPR023214">
    <property type="entry name" value="HAD_sf"/>
</dbReference>
<gene>
    <name evidence="1" type="ORF">CEK71_11040</name>
</gene>
<evidence type="ECO:0000313" key="2">
    <source>
        <dbReference type="Proteomes" id="UP000197019"/>
    </source>
</evidence>
<dbReference type="InterPro" id="IPR006439">
    <property type="entry name" value="HAD-SF_hydro_IA"/>
</dbReference>
<sequence length="217" mass="23530">MKNAYDLIIFDWDGTLINSIDWIADCLQQAGELCGIGAPERQAAKDVIGLSIDKAMQALFPAADDQKVAVLVRHYSAAYFSKPISPDDLFAGVYDMLVQLKDDGYQLAVATGKTRAGLDEALAATGTAQLFCATRCADETASKPNPLMLHELIAHAQVDKDRVLMVGDSIHDLQMAQNAQIASVGVACGAHSEDFLQQYNPLRCLQKPTQLLDYIQG</sequence>
<dbReference type="OrthoDB" id="9782449at2"/>
<dbReference type="GO" id="GO:0005829">
    <property type="term" value="C:cytosol"/>
    <property type="evidence" value="ECO:0007669"/>
    <property type="project" value="TreeGrafter"/>
</dbReference>
<dbReference type="EMBL" id="CP022129">
    <property type="protein sequence ID" value="ASF46563.1"/>
    <property type="molecule type" value="Genomic_DNA"/>
</dbReference>
<dbReference type="Gene3D" id="1.10.150.240">
    <property type="entry name" value="Putative phosphatase, domain 2"/>
    <property type="match status" value="1"/>
</dbReference>
<dbReference type="InterPro" id="IPR036412">
    <property type="entry name" value="HAD-like_sf"/>
</dbReference>
<proteinExistence type="predicted"/>
<dbReference type="InterPro" id="IPR023198">
    <property type="entry name" value="PGP-like_dom2"/>
</dbReference>
<dbReference type="InterPro" id="IPR041492">
    <property type="entry name" value="HAD_2"/>
</dbReference>
<accession>A0A1Z4BZ90</accession>
<keyword evidence="1" id="KW-0378">Hydrolase</keyword>
<dbReference type="PANTHER" id="PTHR43434:SF24">
    <property type="entry name" value="HYDROLASE-RELATED"/>
    <property type="match status" value="1"/>
</dbReference>